<name>A0ABW5RMT8_9BACI</name>
<dbReference type="Proteomes" id="UP001597506">
    <property type="component" value="Unassembled WGS sequence"/>
</dbReference>
<organism evidence="1 2">
    <name type="scientific">Bacillus seohaeanensis</name>
    <dbReference type="NCBI Taxonomy" id="284580"/>
    <lineage>
        <taxon>Bacteria</taxon>
        <taxon>Bacillati</taxon>
        <taxon>Bacillota</taxon>
        <taxon>Bacilli</taxon>
        <taxon>Bacillales</taxon>
        <taxon>Bacillaceae</taxon>
        <taxon>Bacillus</taxon>
    </lineage>
</organism>
<reference evidence="2" key="1">
    <citation type="journal article" date="2019" name="Int. J. Syst. Evol. Microbiol.">
        <title>The Global Catalogue of Microorganisms (GCM) 10K type strain sequencing project: providing services to taxonomists for standard genome sequencing and annotation.</title>
        <authorList>
            <consortium name="The Broad Institute Genomics Platform"/>
            <consortium name="The Broad Institute Genome Sequencing Center for Infectious Disease"/>
            <person name="Wu L."/>
            <person name="Ma J."/>
        </authorList>
    </citation>
    <scope>NUCLEOTIDE SEQUENCE [LARGE SCALE GENOMIC DNA]</scope>
    <source>
        <strain evidence="2">KCTC 3913</strain>
    </source>
</reference>
<evidence type="ECO:0000313" key="1">
    <source>
        <dbReference type="EMBL" id="MFD2679772.1"/>
    </source>
</evidence>
<accession>A0ABW5RMT8</accession>
<evidence type="ECO:0000313" key="2">
    <source>
        <dbReference type="Proteomes" id="UP001597506"/>
    </source>
</evidence>
<proteinExistence type="predicted"/>
<comment type="caution">
    <text evidence="1">The sequence shown here is derived from an EMBL/GenBank/DDBJ whole genome shotgun (WGS) entry which is preliminary data.</text>
</comment>
<sequence length="193" mass="22813">MTVKNENEKNVSSLDLLWNQAFQEVDAWMERANYREEVIVQSAKQLAENVKRSQKNRKELTEQFSKELGEWEQKSREELLSATTGLQYLFPLKSYEEINKQLDQVKSKTEELTAIPFRNLASGENVDSFVDAFTKYIEFIQKNRNQYVVNVKETASIIQNNQRAFMKVMTNQVKNMFFPFHKYMERSNELTKS</sequence>
<keyword evidence="2" id="KW-1185">Reference proteome</keyword>
<dbReference type="RefSeq" id="WP_377932681.1">
    <property type="nucleotide sequence ID" value="NZ_JBHUMF010000008.1"/>
</dbReference>
<dbReference type="EMBL" id="JBHUMF010000008">
    <property type="protein sequence ID" value="MFD2679772.1"/>
    <property type="molecule type" value="Genomic_DNA"/>
</dbReference>
<evidence type="ECO:0008006" key="3">
    <source>
        <dbReference type="Google" id="ProtNLM"/>
    </source>
</evidence>
<gene>
    <name evidence="1" type="ORF">ACFSUL_03295</name>
</gene>
<protein>
    <recommendedName>
        <fullName evidence="3">Polyhydroxyalkanoic acid inclusion protein PhaP</fullName>
    </recommendedName>
</protein>